<dbReference type="EMBL" id="DSRU01000114">
    <property type="protein sequence ID" value="HFM97841.1"/>
    <property type="molecule type" value="Genomic_DNA"/>
</dbReference>
<feature type="compositionally biased region" description="Pro residues" evidence="1">
    <location>
        <begin position="148"/>
        <end position="158"/>
    </location>
</feature>
<name>A0A7C3PP69_9CYAN</name>
<comment type="caution">
    <text evidence="2">The sequence shown here is derived from an EMBL/GenBank/DDBJ whole genome shotgun (WGS) entry which is preliminary data.</text>
</comment>
<accession>A0A7C3PP69</accession>
<dbReference type="AlphaFoldDB" id="A0A7C3PP69"/>
<evidence type="ECO:0000313" key="2">
    <source>
        <dbReference type="EMBL" id="HFM97841.1"/>
    </source>
</evidence>
<evidence type="ECO:0000256" key="1">
    <source>
        <dbReference type="SAM" id="MobiDB-lite"/>
    </source>
</evidence>
<sequence>MKTGYVALGIGLALVCVSGFKPTAAFGQSVEPGAFDEAGNPIYLDEREVIIPLQPGTIPAGLEEAYFSNDRDFYTNRTPPRQFDYIFGGTAGFPENQIYRDGRAVNAWYDEVLARQLFTGPLLRTPDLPNPFNESVRNLPLGQASTAPLPPQSRPSFPPVIEEVPSTRPSVTPPTQGPVPALW</sequence>
<feature type="region of interest" description="Disordered" evidence="1">
    <location>
        <begin position="134"/>
        <end position="183"/>
    </location>
</feature>
<reference evidence="2" key="1">
    <citation type="journal article" date="2020" name="mSystems">
        <title>Genome- and Community-Level Interaction Insights into Carbon Utilization and Element Cycling Functions of Hydrothermarchaeota in Hydrothermal Sediment.</title>
        <authorList>
            <person name="Zhou Z."/>
            <person name="Liu Y."/>
            <person name="Xu W."/>
            <person name="Pan J."/>
            <person name="Luo Z.H."/>
            <person name="Li M."/>
        </authorList>
    </citation>
    <scope>NUCLEOTIDE SEQUENCE [LARGE SCALE GENOMIC DNA]</scope>
    <source>
        <strain evidence="2">SpSt-418</strain>
    </source>
</reference>
<gene>
    <name evidence="2" type="ORF">ENR64_08735</name>
</gene>
<protein>
    <submittedName>
        <fullName evidence="2">Uncharacterized protein</fullName>
    </submittedName>
</protein>
<proteinExistence type="predicted"/>
<organism evidence="2">
    <name type="scientific">Oscillatoriales cyanobacterium SpSt-418</name>
    <dbReference type="NCBI Taxonomy" id="2282169"/>
    <lineage>
        <taxon>Bacteria</taxon>
        <taxon>Bacillati</taxon>
        <taxon>Cyanobacteriota</taxon>
        <taxon>Cyanophyceae</taxon>
        <taxon>Oscillatoriophycideae</taxon>
        <taxon>Oscillatoriales</taxon>
    </lineage>
</organism>